<dbReference type="InterPro" id="IPR003491">
    <property type="entry name" value="REP-like_C"/>
</dbReference>
<proteinExistence type="predicted"/>
<evidence type="ECO:0000313" key="3">
    <source>
        <dbReference type="EMBL" id="MBC1565064.1"/>
    </source>
</evidence>
<dbReference type="Proteomes" id="UP000586951">
    <property type="component" value="Unassembled WGS sequence"/>
</dbReference>
<comment type="caution">
    <text evidence="3">The sequence shown here is derived from an EMBL/GenBank/DDBJ whole genome shotgun (WGS) entry which is preliminary data.</text>
</comment>
<dbReference type="AlphaFoldDB" id="A0A841ZX43"/>
<gene>
    <name evidence="3" type="ORF">HB907_06550</name>
</gene>
<evidence type="ECO:0000313" key="4">
    <source>
        <dbReference type="Proteomes" id="UP000586951"/>
    </source>
</evidence>
<dbReference type="RefSeq" id="WP_185417037.1">
    <property type="nucleotide sequence ID" value="NZ_JAARRU010000001.1"/>
</dbReference>
<accession>A0A841ZX43</accession>
<reference evidence="3 4" key="1">
    <citation type="submission" date="2020-03" db="EMBL/GenBank/DDBJ databases">
        <title>Soil Listeria distribution.</title>
        <authorList>
            <person name="Liao J."/>
            <person name="Wiedmann M."/>
        </authorList>
    </citation>
    <scope>NUCLEOTIDE SEQUENCE [LARGE SCALE GENOMIC DNA]</scope>
    <source>
        <strain evidence="3 4">FSL L7-1427</strain>
    </source>
</reference>
<dbReference type="GO" id="GO:0003743">
    <property type="term" value="F:translation initiation factor activity"/>
    <property type="evidence" value="ECO:0007669"/>
    <property type="project" value="UniProtKB-KW"/>
</dbReference>
<evidence type="ECO:0000259" key="2">
    <source>
        <dbReference type="Pfam" id="PF18106"/>
    </source>
</evidence>
<dbReference type="Pfam" id="PF02486">
    <property type="entry name" value="Rep_trans"/>
    <property type="match status" value="1"/>
</dbReference>
<dbReference type="Pfam" id="PF18106">
    <property type="entry name" value="Rol_Rep_N"/>
    <property type="match status" value="1"/>
</dbReference>
<sequence length="345" mass="40310">MTQLEPPHSNRGVVIDKKNDLTTMVDYVRCSFKTHDVDLIIENILHIRKEYMQELESGFYGYIGTYQLEFIKCFYSSKLDTRGTLVEMSGQGCRQFEVFLKARNKTWLDFFNDCLALDGTFTRFDLAIDDRKTRLHIPALLNKAHRGEVVSRFDNYDFNGSGNLNDGLNKGTTIYFGSKKSEFYLCFYEKNYEQAKKLKLDVEEIGKWNRYELRLKNDRATECVKALLTAKDMSLVALQILNNYIRFVDAGESEDKSTWKMNRKWEKFIGEVGKLRLYVKPNSEFYLKSKNWLRNSASRTMKMVLEADKHLGTNQLSDMILEAEMTKKQEHMLDVMLADSEDMVC</sequence>
<organism evidence="3 4">
    <name type="scientific">Listeria booriae</name>
    <dbReference type="NCBI Taxonomy" id="1552123"/>
    <lineage>
        <taxon>Bacteria</taxon>
        <taxon>Bacillati</taxon>
        <taxon>Bacillota</taxon>
        <taxon>Bacilli</taxon>
        <taxon>Bacillales</taxon>
        <taxon>Listeriaceae</taxon>
        <taxon>Listeria</taxon>
    </lineage>
</organism>
<name>A0A841ZX43_9LIST</name>
<evidence type="ECO:0000259" key="1">
    <source>
        <dbReference type="Pfam" id="PF02486"/>
    </source>
</evidence>
<feature type="domain" description="Replication initiation protein-like C-terminal" evidence="1">
    <location>
        <begin position="120"/>
        <end position="320"/>
    </location>
</feature>
<feature type="domain" description="Rolling Circle replication initiation protein N-terminal" evidence="2">
    <location>
        <begin position="23"/>
        <end position="112"/>
    </location>
</feature>
<keyword evidence="3" id="KW-0648">Protein biosynthesis</keyword>
<keyword evidence="3" id="KW-0396">Initiation factor</keyword>
<dbReference type="InterPro" id="IPR040819">
    <property type="entry name" value="Rol_Rep_N"/>
</dbReference>
<dbReference type="EMBL" id="JAARRU010000001">
    <property type="protein sequence ID" value="MBC1565064.1"/>
    <property type="molecule type" value="Genomic_DNA"/>
</dbReference>
<protein>
    <submittedName>
        <fullName evidence="3">Replication initiation factor domain-containing protein</fullName>
    </submittedName>
</protein>